<gene>
    <name evidence="2" type="ORF">AAD027_13235</name>
</gene>
<name>A0ABU9J3N3_9GAMM</name>
<comment type="caution">
    <text evidence="2">The sequence shown here is derived from an EMBL/GenBank/DDBJ whole genome shotgun (WGS) entry which is preliminary data.</text>
</comment>
<dbReference type="Pfam" id="PF18765">
    <property type="entry name" value="Polbeta"/>
    <property type="match status" value="1"/>
</dbReference>
<sequence>MTHLLASLNHTVQRPGFGVYEVVRPLMDITDVRQSLSDWAANKPLVARLWIFGSRARGDHRADSDLDIAIQLDLTAANGMDESGGLATWMFDADGWEEELAALLPFTIDL</sequence>
<dbReference type="InterPro" id="IPR041633">
    <property type="entry name" value="Polbeta"/>
</dbReference>
<keyword evidence="2" id="KW-0808">Transferase</keyword>
<dbReference type="SUPFAM" id="SSF81301">
    <property type="entry name" value="Nucleotidyltransferase"/>
    <property type="match status" value="1"/>
</dbReference>
<evidence type="ECO:0000313" key="3">
    <source>
        <dbReference type="Proteomes" id="UP001459204"/>
    </source>
</evidence>
<dbReference type="Proteomes" id="UP001459204">
    <property type="component" value="Unassembled WGS sequence"/>
</dbReference>
<accession>A0ABU9J3N3</accession>
<dbReference type="RefSeq" id="WP_341726499.1">
    <property type="nucleotide sequence ID" value="NZ_JBBWWT010000006.1"/>
</dbReference>
<dbReference type="CDD" id="cd05403">
    <property type="entry name" value="NT_KNTase_like"/>
    <property type="match status" value="1"/>
</dbReference>
<dbReference type="EMBL" id="JBBWWT010000006">
    <property type="protein sequence ID" value="MEL1265323.1"/>
    <property type="molecule type" value="Genomic_DNA"/>
</dbReference>
<dbReference type="EC" id="2.7.7.-" evidence="2"/>
<dbReference type="GO" id="GO:0016779">
    <property type="term" value="F:nucleotidyltransferase activity"/>
    <property type="evidence" value="ECO:0007669"/>
    <property type="project" value="UniProtKB-KW"/>
</dbReference>
<proteinExistence type="predicted"/>
<keyword evidence="2" id="KW-0548">Nucleotidyltransferase</keyword>
<evidence type="ECO:0000259" key="1">
    <source>
        <dbReference type="Pfam" id="PF18765"/>
    </source>
</evidence>
<dbReference type="InterPro" id="IPR043519">
    <property type="entry name" value="NT_sf"/>
</dbReference>
<feature type="domain" description="Polymerase beta nucleotidyltransferase" evidence="1">
    <location>
        <begin position="36"/>
        <end position="73"/>
    </location>
</feature>
<keyword evidence="3" id="KW-1185">Reference proteome</keyword>
<organism evidence="2 3">
    <name type="scientific">Pseudoxanthomonas putridarboris</name>
    <dbReference type="NCBI Taxonomy" id="752605"/>
    <lineage>
        <taxon>Bacteria</taxon>
        <taxon>Pseudomonadati</taxon>
        <taxon>Pseudomonadota</taxon>
        <taxon>Gammaproteobacteria</taxon>
        <taxon>Lysobacterales</taxon>
        <taxon>Lysobacteraceae</taxon>
        <taxon>Pseudoxanthomonas</taxon>
    </lineage>
</organism>
<protein>
    <submittedName>
        <fullName evidence="2">Nucleotidyltransferase domain-containing protein</fullName>
        <ecNumber evidence="2">2.7.7.-</ecNumber>
    </submittedName>
</protein>
<evidence type="ECO:0000313" key="2">
    <source>
        <dbReference type="EMBL" id="MEL1265323.1"/>
    </source>
</evidence>
<dbReference type="Gene3D" id="3.30.460.10">
    <property type="entry name" value="Beta Polymerase, domain 2"/>
    <property type="match status" value="1"/>
</dbReference>
<reference evidence="2 3" key="1">
    <citation type="submission" date="2024-04" db="EMBL/GenBank/DDBJ databases">
        <title>Draft genome sequence of Pseudoxanthomonas putridarboris WD12.</title>
        <authorList>
            <person name="Oh J."/>
        </authorList>
    </citation>
    <scope>NUCLEOTIDE SEQUENCE [LARGE SCALE GENOMIC DNA]</scope>
    <source>
        <strain evidence="2 3">WD12</strain>
    </source>
</reference>